<sequence length="71" mass="7897">LHSRGVAHARSSMQNCRSVAATWSSAPTYIFITFSFPHNRVITKHGYQIKSCYRLHYGGKGQNCAVLLSPS</sequence>
<evidence type="ECO:0000313" key="2">
    <source>
        <dbReference type="Proteomes" id="UP000078492"/>
    </source>
</evidence>
<evidence type="ECO:0000313" key="1">
    <source>
        <dbReference type="EMBL" id="KYN18533.1"/>
    </source>
</evidence>
<accession>A0A195E088</accession>
<dbReference type="EMBL" id="KQ979955">
    <property type="protein sequence ID" value="KYN18533.1"/>
    <property type="molecule type" value="Genomic_DNA"/>
</dbReference>
<reference evidence="1 2" key="1">
    <citation type="submission" date="2015-09" db="EMBL/GenBank/DDBJ databases">
        <title>Trachymyrmex cornetzi WGS genome.</title>
        <authorList>
            <person name="Nygaard S."/>
            <person name="Hu H."/>
            <person name="Boomsma J."/>
            <person name="Zhang G."/>
        </authorList>
    </citation>
    <scope>NUCLEOTIDE SEQUENCE [LARGE SCALE GENOMIC DNA]</scope>
    <source>
        <strain evidence="1">Tcor2-1</strain>
        <tissue evidence="1">Whole body</tissue>
    </source>
</reference>
<dbReference type="Proteomes" id="UP000078492">
    <property type="component" value="Unassembled WGS sequence"/>
</dbReference>
<feature type="non-terminal residue" evidence="1">
    <location>
        <position position="1"/>
    </location>
</feature>
<name>A0A195E088_9HYME</name>
<proteinExistence type="predicted"/>
<protein>
    <submittedName>
        <fullName evidence="1">Uncharacterized protein</fullName>
    </submittedName>
</protein>
<gene>
    <name evidence="1" type="ORF">ALC57_09213</name>
</gene>
<keyword evidence="2" id="KW-1185">Reference proteome</keyword>
<organism evidence="1 2">
    <name type="scientific">Trachymyrmex cornetzi</name>
    <dbReference type="NCBI Taxonomy" id="471704"/>
    <lineage>
        <taxon>Eukaryota</taxon>
        <taxon>Metazoa</taxon>
        <taxon>Ecdysozoa</taxon>
        <taxon>Arthropoda</taxon>
        <taxon>Hexapoda</taxon>
        <taxon>Insecta</taxon>
        <taxon>Pterygota</taxon>
        <taxon>Neoptera</taxon>
        <taxon>Endopterygota</taxon>
        <taxon>Hymenoptera</taxon>
        <taxon>Apocrita</taxon>
        <taxon>Aculeata</taxon>
        <taxon>Formicoidea</taxon>
        <taxon>Formicidae</taxon>
        <taxon>Myrmicinae</taxon>
        <taxon>Trachymyrmex</taxon>
    </lineage>
</organism>
<dbReference type="AlphaFoldDB" id="A0A195E088"/>